<feature type="region of interest" description="Disordered" evidence="1">
    <location>
        <begin position="1537"/>
        <end position="1558"/>
    </location>
</feature>
<feature type="region of interest" description="Disordered" evidence="1">
    <location>
        <begin position="130"/>
        <end position="155"/>
    </location>
</feature>
<evidence type="ECO:0000259" key="2">
    <source>
        <dbReference type="Pfam" id="PF18210"/>
    </source>
</evidence>
<dbReference type="GO" id="GO:0008608">
    <property type="term" value="P:attachment of spindle microtubules to kinetochore"/>
    <property type="evidence" value="ECO:0007669"/>
    <property type="project" value="InterPro"/>
</dbReference>
<dbReference type="Ensembl" id="ENSSMAT00000004668.2">
    <property type="protein sequence ID" value="ENSSMAP00000004597.2"/>
    <property type="gene ID" value="ENSSMAG00000002852.2"/>
</dbReference>
<feature type="compositionally biased region" description="Basic and acidic residues" evidence="1">
    <location>
        <begin position="1597"/>
        <end position="1614"/>
    </location>
</feature>
<dbReference type="GO" id="GO:0034501">
    <property type="term" value="P:protein localization to kinetochore"/>
    <property type="evidence" value="ECO:0007669"/>
    <property type="project" value="InterPro"/>
</dbReference>
<proteinExistence type="predicted"/>
<feature type="compositionally biased region" description="Basic and acidic residues" evidence="1">
    <location>
        <begin position="1480"/>
        <end position="1490"/>
    </location>
</feature>
<gene>
    <name evidence="3" type="primary">knl1</name>
</gene>
<feature type="region of interest" description="Disordered" evidence="1">
    <location>
        <begin position="1471"/>
        <end position="1503"/>
    </location>
</feature>
<feature type="domain" description="Knl1 C-terminal RWD" evidence="2">
    <location>
        <begin position="1911"/>
        <end position="2023"/>
    </location>
</feature>
<organism evidence="3 4">
    <name type="scientific">Scophthalmus maximus</name>
    <name type="common">Turbot</name>
    <name type="synonym">Psetta maxima</name>
    <dbReference type="NCBI Taxonomy" id="52904"/>
    <lineage>
        <taxon>Eukaryota</taxon>
        <taxon>Metazoa</taxon>
        <taxon>Chordata</taxon>
        <taxon>Craniata</taxon>
        <taxon>Vertebrata</taxon>
        <taxon>Euteleostomi</taxon>
        <taxon>Actinopterygii</taxon>
        <taxon>Neopterygii</taxon>
        <taxon>Teleostei</taxon>
        <taxon>Neoteleostei</taxon>
        <taxon>Acanthomorphata</taxon>
        <taxon>Carangaria</taxon>
        <taxon>Pleuronectiformes</taxon>
        <taxon>Pleuronectoidei</taxon>
        <taxon>Scophthalmidae</taxon>
        <taxon>Scophthalmus</taxon>
    </lineage>
</organism>
<feature type="region of interest" description="Disordered" evidence="1">
    <location>
        <begin position="1024"/>
        <end position="1045"/>
    </location>
</feature>
<feature type="region of interest" description="Disordered" evidence="1">
    <location>
        <begin position="677"/>
        <end position="731"/>
    </location>
</feature>
<reference evidence="3" key="2">
    <citation type="submission" date="2025-08" db="UniProtKB">
        <authorList>
            <consortium name="Ensembl"/>
        </authorList>
    </citation>
    <scope>IDENTIFICATION</scope>
</reference>
<feature type="region of interest" description="Disordered" evidence="1">
    <location>
        <begin position="904"/>
        <end position="956"/>
    </location>
</feature>
<evidence type="ECO:0000313" key="4">
    <source>
        <dbReference type="Proteomes" id="UP000694558"/>
    </source>
</evidence>
<feature type="region of interest" description="Disordered" evidence="1">
    <location>
        <begin position="365"/>
        <end position="413"/>
    </location>
</feature>
<reference evidence="3" key="1">
    <citation type="submission" date="2023-05" db="EMBL/GenBank/DDBJ databases">
        <title>High-quality long-read genome of Scophthalmus maximus.</title>
        <authorList>
            <person name="Lien S."/>
            <person name="Martinez P."/>
        </authorList>
    </citation>
    <scope>NUCLEOTIDE SEQUENCE [LARGE SCALE GENOMIC DNA]</scope>
</reference>
<dbReference type="PANTHER" id="PTHR16520:SF3">
    <property type="entry name" value="KINETOCHORE SCAFFOLD 1"/>
    <property type="match status" value="1"/>
</dbReference>
<feature type="region of interest" description="Disordered" evidence="1">
    <location>
        <begin position="1070"/>
        <end position="1090"/>
    </location>
</feature>
<feature type="region of interest" description="Disordered" evidence="1">
    <location>
        <begin position="1352"/>
        <end position="1436"/>
    </location>
</feature>
<feature type="compositionally biased region" description="Polar residues" evidence="1">
    <location>
        <begin position="683"/>
        <end position="719"/>
    </location>
</feature>
<sequence length="2026" mass="221777">MFPHLAMETLLNAPLHACKQDTVNFETVEGFGEKTVVFSTDDAFMDMTHSHSINFATYADISLHNCDALPTGREKTVVFAADDASMDLTLNHTINTANKDLSVEKRNVSSSVPSVDPGFENFLASLFKPGGPHSSSTAETSSSLAHIKTQKTERVDKENWLPTSVSAAMDKSVGEFRKTGQSSHGSALCPEEDVSMNLTEVHTGRILGVNEDENPFHFLFPTQDMYAQADKRLSQTAEMGKSKSDHKAAATTENRVQKVNIEYRSGPVKDAASLKNPSQNASHPRRKVNFDARDERTEKTIMFSADDEFMDMTQSHTVNIARGPLAPQQESAGGLDLGFKNFLTGLSKPTGPGVKPVIERMLPSAAASSKETITTSSSSSQLKTSKADPGKDNRSPNTSRRFGQSSTAGGICPEVDVGMDLTEAQTGRIIGIAGSDDPFQFLFHTQDLYPHGGGLNKTEKTSGQKNSEALGSSNRTGMGSSLKPSLKTKLQSHQDHFDPEDDHREKTVRFSADDACMDVTRSYTVNIGNDLKLLSCRDKTMRFNVDDAGMDMTQCLTVNIANNLGSESILPVWEQENETRGPTPRGRSSSAHGLAPEFKSMPTSGPGVDPAIAIKKPTAAPSSDVRDSSGVGSVCPEDDVSMDMEMTEAQTGRILGITHADDSLQCLSPTPDVYPHSGGLNKAYTTSGQKNSEALGSSNRTGMGSSLKPSLKTKLQSHQDNFDPEDDQREKTVRFSADDACMDVTRSYTVNIGNDLKLLSCRDKTMRFNVDDAGMDMTQCLTVNIANNLGSESILPVWEQESETRGPTPRGRSSSAQGLAPEFKSMPTSGPGVDPAIAIKKPTAVPSSDVRDSSGVGSVCPKDDVSMDMEMTEAQTGRILGITHADDSLQCLFPTPDLYPHSGGLNKAYTTSGQKNSEALGSSNRTGMGSSLKPSLKTKLQSHQDHFDPEDDHREKTVRFSADDACMDVTRSYTVNIGNDLKLLSCTDKTMRFNVDDAGMDMTQCLTVNIANNLGSESILPVWEQESETRGPTPRGRSSSAQGLAPEFKSLLTSNSGGLRCQDPEIARKTLTAAPSSDVRDSSGVGSICPEDDVSMDMEMTEAQTGRILGITHADDSLQFPTQDLYPHSGSLKRAEMASLLPSSEVSGSSDCKGMDKSFQTSLNTAMEKQQVKFDAEVDCREETVKLSTDDAATNVTAGFTVNVASKSVSASFLPHQESNIVPTQRDAGFPFTVKKGERSRSLSARSLDTGFKTSLSRKSCPWANPMITKAVAAAAAAAAAQCPLEGVGAKGHREQLRAQRPDVDTEDAAPGFVPTAIEKSQNKTMTEINMSMDMTEAQTDHIFGQTYTDELPQCFPPTHDSDPEFDLSNRTEATSQRSDEAPGPSNQVANFPGYVDSDEIVTGKEPEPSNEPKMESPRSTVDQDPETLGSRKLRRLSLADLQSKARRLSRLINTAPDTLAMESCAPPLAQLEDDDDLDQTSKDKNKSPEPELATGSENTRDDTQARCLARGGEASAATTPFKLKTKQLMSRLSVGSFKPKLPQRNKPNQPKTGNCAGEHTRTMTVNVTNQLSNFDDDVSDIYDEELGSLEEETETLDAKSPRRVTEKVSRAPEADEPLEEEELEEDLIGAVHGRKRPLPEDENNTEDEKRMRAERSTDVVEMSHFVECDITAAPTVTAHASDCSSSIHTASVRCEATFESTFKQSLFESQLEDYASDVQKKLDDGTITVLEFFNLFNIDFVIHNPRQSVLPGRRLSDTDCTTMDVLKDRHISRPKQTVYETDVLNLTEKVEGLKVRMQDLDKPLKMVNKPLWEEIRNCSERELKSFGASLKERNNFFRKTSKAQSHEMKEVLYSNIVQANLEEQQKLRGTIEEADEMIKSLDDCICELEAELAAVGEKGFLDKPSLKSRQEEMKNVTEALADTERQTIEVELQKKHNSSKLNRLKAETRNLESHVTVLQMVNEWRFGEQSDSCTVYTFLHDTLHLQLVYEKSKGTDADTQSERKISHISFKLQLDGEKKKTHNTS</sequence>
<feature type="compositionally biased region" description="Basic and acidic residues" evidence="1">
    <location>
        <begin position="385"/>
        <end position="394"/>
    </location>
</feature>
<feature type="region of interest" description="Disordered" evidence="1">
    <location>
        <begin position="1590"/>
        <end position="1657"/>
    </location>
</feature>
<feature type="compositionally biased region" description="Polar residues" evidence="1">
    <location>
        <begin position="395"/>
        <end position="408"/>
    </location>
</feature>
<accession>A0A8D2ZMJ2</accession>
<feature type="region of interest" description="Disordered" evidence="1">
    <location>
        <begin position="267"/>
        <end position="286"/>
    </location>
</feature>
<feature type="compositionally biased region" description="Basic and acidic residues" evidence="1">
    <location>
        <begin position="1402"/>
        <end position="1417"/>
    </location>
</feature>
<feature type="compositionally biased region" description="Polar residues" evidence="1">
    <location>
        <begin position="908"/>
        <end position="941"/>
    </location>
</feature>
<feature type="compositionally biased region" description="Acidic residues" evidence="1">
    <location>
        <begin position="1615"/>
        <end position="1628"/>
    </location>
</feature>
<dbReference type="GO" id="GO:0051301">
    <property type="term" value="P:cell division"/>
    <property type="evidence" value="ECO:0007669"/>
    <property type="project" value="InterPro"/>
</dbReference>
<dbReference type="Pfam" id="PF19221">
    <property type="entry name" value="MELT"/>
    <property type="match status" value="9"/>
</dbReference>
<protein>
    <recommendedName>
        <fullName evidence="2">Knl1 C-terminal RWD domain-containing protein</fullName>
    </recommendedName>
</protein>
<dbReference type="InterPro" id="IPR037388">
    <property type="entry name" value="Blinkin"/>
</dbReference>
<feature type="compositionally biased region" description="Low complexity" evidence="1">
    <location>
        <begin position="365"/>
        <end position="384"/>
    </location>
</feature>
<dbReference type="InterPro" id="IPR040850">
    <property type="entry name" value="Knl1_RWD_C"/>
</dbReference>
<feature type="compositionally biased region" description="Basic and acidic residues" evidence="1">
    <location>
        <begin position="942"/>
        <end position="956"/>
    </location>
</feature>
<dbReference type="InterPro" id="IPR043651">
    <property type="entry name" value="KNL1_MELT_rpt"/>
</dbReference>
<dbReference type="GeneTree" id="ENSGT00410000025918"/>
<evidence type="ECO:0000256" key="1">
    <source>
        <dbReference type="SAM" id="MobiDB-lite"/>
    </source>
</evidence>
<dbReference type="Proteomes" id="UP000694558">
    <property type="component" value="Chromosome 20"/>
</dbReference>
<feature type="compositionally biased region" description="Low complexity" evidence="1">
    <location>
        <begin position="134"/>
        <end position="143"/>
    </location>
</feature>
<name>A0A8D2ZMJ2_SCOMX</name>
<feature type="region of interest" description="Disordered" evidence="1">
    <location>
        <begin position="452"/>
        <end position="484"/>
    </location>
</feature>
<feature type="compositionally biased region" description="Basic and acidic residues" evidence="1">
    <location>
        <begin position="1647"/>
        <end position="1657"/>
    </location>
</feature>
<evidence type="ECO:0000313" key="3">
    <source>
        <dbReference type="Ensembl" id="ENSSMAP00000004597.2"/>
    </source>
</evidence>
<feature type="compositionally biased region" description="Polar residues" evidence="1">
    <location>
        <begin position="463"/>
        <end position="484"/>
    </location>
</feature>
<feature type="region of interest" description="Disordered" evidence="1">
    <location>
        <begin position="799"/>
        <end position="863"/>
    </location>
</feature>
<feature type="compositionally biased region" description="Low complexity" evidence="1">
    <location>
        <begin position="845"/>
        <end position="859"/>
    </location>
</feature>
<feature type="region of interest" description="Disordered" evidence="1">
    <location>
        <begin position="575"/>
        <end position="605"/>
    </location>
</feature>
<dbReference type="GO" id="GO:0005634">
    <property type="term" value="C:nucleus"/>
    <property type="evidence" value="ECO:0007669"/>
    <property type="project" value="TreeGrafter"/>
</dbReference>
<dbReference type="Pfam" id="PF18210">
    <property type="entry name" value="Knl1_RWD_C"/>
    <property type="match status" value="1"/>
</dbReference>
<dbReference type="PANTHER" id="PTHR16520">
    <property type="entry name" value="KINETOCHORE SCAFFOLD 1"/>
    <property type="match status" value="1"/>
</dbReference>